<feature type="transmembrane region" description="Helical" evidence="2">
    <location>
        <begin position="167"/>
        <end position="193"/>
    </location>
</feature>
<keyword evidence="2" id="KW-1133">Transmembrane helix</keyword>
<feature type="transmembrane region" description="Helical" evidence="2">
    <location>
        <begin position="28"/>
        <end position="48"/>
    </location>
</feature>
<keyword evidence="2" id="KW-0472">Membrane</keyword>
<feature type="compositionally biased region" description="Gly residues" evidence="1">
    <location>
        <begin position="258"/>
        <end position="269"/>
    </location>
</feature>
<organism evidence="3 4">
    <name type="scientific">Enhygromyxa salina</name>
    <dbReference type="NCBI Taxonomy" id="215803"/>
    <lineage>
        <taxon>Bacteria</taxon>
        <taxon>Pseudomonadati</taxon>
        <taxon>Myxococcota</taxon>
        <taxon>Polyangia</taxon>
        <taxon>Nannocystales</taxon>
        <taxon>Nannocystaceae</taxon>
        <taxon>Enhygromyxa</taxon>
    </lineage>
</organism>
<reference evidence="3 4" key="1">
    <citation type="submission" date="2018-03" db="EMBL/GenBank/DDBJ databases">
        <title>Draft Genome Sequences of the Obligatory Marine Myxobacteria Enhygromyxa salina SWB005.</title>
        <authorList>
            <person name="Poehlein A."/>
            <person name="Moghaddam J.A."/>
            <person name="Harms H."/>
            <person name="Alanjari M."/>
            <person name="Koenig G.M."/>
            <person name="Daniel R."/>
            <person name="Schaeberle T.F."/>
        </authorList>
    </citation>
    <scope>NUCLEOTIDE SEQUENCE [LARGE SCALE GENOMIC DNA]</scope>
    <source>
        <strain evidence="3 4">SWB005</strain>
    </source>
</reference>
<evidence type="ECO:0000313" key="3">
    <source>
        <dbReference type="EMBL" id="PRP94474.1"/>
    </source>
</evidence>
<comment type="caution">
    <text evidence="3">The sequence shown here is derived from an EMBL/GenBank/DDBJ whole genome shotgun (WGS) entry which is preliminary data.</text>
</comment>
<evidence type="ECO:0000256" key="2">
    <source>
        <dbReference type="SAM" id="Phobius"/>
    </source>
</evidence>
<dbReference type="EMBL" id="PVNK01000177">
    <property type="protein sequence ID" value="PRP94474.1"/>
    <property type="molecule type" value="Genomic_DNA"/>
</dbReference>
<feature type="compositionally biased region" description="Low complexity" evidence="1">
    <location>
        <begin position="209"/>
        <end position="257"/>
    </location>
</feature>
<evidence type="ECO:0000256" key="1">
    <source>
        <dbReference type="SAM" id="MobiDB-lite"/>
    </source>
</evidence>
<proteinExistence type="predicted"/>
<protein>
    <submittedName>
        <fullName evidence="3">Uncharacterized protein</fullName>
    </submittedName>
</protein>
<feature type="transmembrane region" description="Helical" evidence="2">
    <location>
        <begin position="105"/>
        <end position="124"/>
    </location>
</feature>
<accession>A0A2S9XNM0</accession>
<evidence type="ECO:0000313" key="4">
    <source>
        <dbReference type="Proteomes" id="UP000237968"/>
    </source>
</evidence>
<dbReference type="Proteomes" id="UP000237968">
    <property type="component" value="Unassembled WGS sequence"/>
</dbReference>
<feature type="compositionally biased region" description="Pro residues" evidence="1">
    <location>
        <begin position="273"/>
        <end position="285"/>
    </location>
</feature>
<dbReference type="AlphaFoldDB" id="A0A2S9XNM0"/>
<feature type="transmembrane region" description="Helical" evidence="2">
    <location>
        <begin position="136"/>
        <end position="155"/>
    </location>
</feature>
<keyword evidence="2" id="KW-0812">Transmembrane</keyword>
<name>A0A2S9XNM0_9BACT</name>
<feature type="compositionally biased region" description="Gly residues" evidence="1">
    <location>
        <begin position="286"/>
        <end position="298"/>
    </location>
</feature>
<gene>
    <name evidence="3" type="ORF">ENSA5_40930</name>
</gene>
<sequence length="298" mass="30346">MPPNSLVTLAALAPSIPGVPMDGGGVFGSVAAAFALPVAAAIYILLFWGKRSSGECSWREDDQIGLKVIVGTLIMVGTALFAGGLQGLLHLLLTFKEFVPRIKAALPDLLVGAVVVGGAIMFAVPKTNHEQQPKALRLTAGAIALVGAVATVVGLDSLLKTVFQWPSWHAVAGSFTTLLTSAVVFAGAGFLYAKMVGVEVPDIPMPANAPAQVQAHAQPAQAQPQQGYQQPAQVQPQQGYQQPQQGGYQQPQQPQQPQGGGYPPSGQSGGSAPPRPGGGAAPPPGGGGYPPGGGPYGQ</sequence>
<keyword evidence="4" id="KW-1185">Reference proteome</keyword>
<feature type="transmembrane region" description="Helical" evidence="2">
    <location>
        <begin position="68"/>
        <end position="93"/>
    </location>
</feature>
<feature type="region of interest" description="Disordered" evidence="1">
    <location>
        <begin position="209"/>
        <end position="298"/>
    </location>
</feature>